<dbReference type="AlphaFoldDB" id="A0AAJ6P4N0"/>
<evidence type="ECO:0008006" key="3">
    <source>
        <dbReference type="Google" id="ProtNLM"/>
    </source>
</evidence>
<proteinExistence type="predicted"/>
<dbReference type="RefSeq" id="WP_272654815.1">
    <property type="nucleotide sequence ID" value="NZ_CP085083.1"/>
</dbReference>
<evidence type="ECO:0000313" key="2">
    <source>
        <dbReference type="Proteomes" id="UP001199528"/>
    </source>
</evidence>
<dbReference type="KEGG" id="aviv:LF296_14870"/>
<dbReference type="Proteomes" id="UP001199528">
    <property type="component" value="Chromosome"/>
</dbReference>
<evidence type="ECO:0000313" key="1">
    <source>
        <dbReference type="EMBL" id="WDZ50585.1"/>
    </source>
</evidence>
<reference evidence="1" key="1">
    <citation type="journal article" date="2022" name="Front Environ Sci">
        <title>Complete genome sequence analysis of a novel alkane-degrading bacterial strain, Acinetobacter vivianii KJ-1, and its diesel degradation ability.</title>
        <authorList>
            <person name="Zhang Y."/>
            <person name="Song F."/>
            <person name="Wang J."/>
            <person name="Zhao Q."/>
            <person name="Zheng L."/>
            <person name="Wang Z."/>
            <person name="Zhang X."/>
            <person name="Gao Y."/>
            <person name="Chen G."/>
            <person name="Huang Y."/>
        </authorList>
    </citation>
    <scope>NUCLEOTIDE SEQUENCE</scope>
    <source>
        <strain evidence="1">KJ-1</strain>
    </source>
</reference>
<reference evidence="1" key="2">
    <citation type="submission" date="2023-02" db="EMBL/GenBank/DDBJ databases">
        <authorList>
            <person name="Huang Y."/>
            <person name="Zhang Y."/>
            <person name="Zhang T."/>
            <person name="Wang J."/>
        </authorList>
    </citation>
    <scope>NUCLEOTIDE SEQUENCE</scope>
    <source>
        <strain evidence="1">KJ-1</strain>
    </source>
</reference>
<protein>
    <recommendedName>
        <fullName evidence="3">DUF4435 domain-containing protein</fullName>
    </recommendedName>
</protein>
<accession>A0AAJ6P4N0</accession>
<dbReference type="EMBL" id="CP085083">
    <property type="protein sequence ID" value="WDZ50585.1"/>
    <property type="molecule type" value="Genomic_DNA"/>
</dbReference>
<sequence length="299" mass="34777">MSTLRPFQKNPTNVINSAIQLYKSTKTKTIVVEGESDHKFLKQWMLKDSSIRIVDVDGKPNVETIYEKWNRQYKEKNPCFYLLADLDYDYVVNQRLKFNDDVFIYNAFCKQNNNPLFNDLEVFLVNTIAFEKLLVNYLIDKNQANVIRGNLEKVTRKVGAIRAANELLSKNKRISILDGIKIKDFFIGNNFTFDSNSFVARLRLCSPRKLEVDDLIQLAGQLESDSNKIWYYSRGHDLTEFMALYLSDHTDRTIYSHQVELNLRLGANLSSYLGSPMGKQLQELLAKDQICFFESIENY</sequence>
<name>A0AAJ6P4N0_9GAMM</name>
<gene>
    <name evidence="1" type="ORF">LF296_14870</name>
</gene>
<organism evidence="1 2">
    <name type="scientific">Acinetobacter vivianii</name>
    <dbReference type="NCBI Taxonomy" id="1776742"/>
    <lineage>
        <taxon>Bacteria</taxon>
        <taxon>Pseudomonadati</taxon>
        <taxon>Pseudomonadota</taxon>
        <taxon>Gammaproteobacteria</taxon>
        <taxon>Moraxellales</taxon>
        <taxon>Moraxellaceae</taxon>
        <taxon>Acinetobacter</taxon>
    </lineage>
</organism>